<sequence>MAMLIETEILQESYAELFEIVDEETLCQIYEIYRGRQISFPMRLYDRQRVAQRIKSEYDGHNLAALTKKYDYSQRWIRKILQD</sequence>
<feature type="domain" description="Mor transcription activator" evidence="1">
    <location>
        <begin position="15"/>
        <end position="82"/>
    </location>
</feature>
<dbReference type="eggNOG" id="COG5566">
    <property type="taxonomic scope" value="Bacteria"/>
</dbReference>
<name>A0A0R1RV11_9LACO</name>
<dbReference type="InterPro" id="IPR009057">
    <property type="entry name" value="Homeodomain-like_sf"/>
</dbReference>
<dbReference type="Proteomes" id="UP000051264">
    <property type="component" value="Unassembled WGS sequence"/>
</dbReference>
<dbReference type="PATRIC" id="fig|1423747.3.peg.1090"/>
<organism evidence="2 3">
    <name type="scientific">Latilactobacillus fuchuensis DSM 14340 = JCM 11249</name>
    <dbReference type="NCBI Taxonomy" id="1423747"/>
    <lineage>
        <taxon>Bacteria</taxon>
        <taxon>Bacillati</taxon>
        <taxon>Bacillota</taxon>
        <taxon>Bacilli</taxon>
        <taxon>Lactobacillales</taxon>
        <taxon>Lactobacillaceae</taxon>
        <taxon>Latilactobacillus</taxon>
    </lineage>
</organism>
<protein>
    <recommendedName>
        <fullName evidence="1">Mor transcription activator domain-containing protein</fullName>
    </recommendedName>
</protein>
<evidence type="ECO:0000259" key="1">
    <source>
        <dbReference type="Pfam" id="PF08765"/>
    </source>
</evidence>
<dbReference type="SUPFAM" id="SSF46689">
    <property type="entry name" value="Homeodomain-like"/>
    <property type="match status" value="1"/>
</dbReference>
<dbReference type="InterPro" id="IPR014875">
    <property type="entry name" value="Mor_transcription_activator"/>
</dbReference>
<dbReference type="STRING" id="1423747.FC69_GL001068"/>
<reference evidence="2 3" key="1">
    <citation type="journal article" date="2015" name="Genome Announc.">
        <title>Expanding the biotechnology potential of lactobacilli through comparative genomics of 213 strains and associated genera.</title>
        <authorList>
            <person name="Sun Z."/>
            <person name="Harris H.M."/>
            <person name="McCann A."/>
            <person name="Guo C."/>
            <person name="Argimon S."/>
            <person name="Zhang W."/>
            <person name="Yang X."/>
            <person name="Jeffery I.B."/>
            <person name="Cooney J.C."/>
            <person name="Kagawa T.F."/>
            <person name="Liu W."/>
            <person name="Song Y."/>
            <person name="Salvetti E."/>
            <person name="Wrobel A."/>
            <person name="Rasinkangas P."/>
            <person name="Parkhill J."/>
            <person name="Rea M.C."/>
            <person name="O'Sullivan O."/>
            <person name="Ritari J."/>
            <person name="Douillard F.P."/>
            <person name="Paul Ross R."/>
            <person name="Yang R."/>
            <person name="Briner A.E."/>
            <person name="Felis G.E."/>
            <person name="de Vos W.M."/>
            <person name="Barrangou R."/>
            <person name="Klaenhammer T.R."/>
            <person name="Caufield P.W."/>
            <person name="Cui Y."/>
            <person name="Zhang H."/>
            <person name="O'Toole P.W."/>
        </authorList>
    </citation>
    <scope>NUCLEOTIDE SEQUENCE [LARGE SCALE GENOMIC DNA]</scope>
    <source>
        <strain evidence="2 3">DSM 14340</strain>
    </source>
</reference>
<dbReference type="EMBL" id="AZEX01000029">
    <property type="protein sequence ID" value="KRL60972.1"/>
    <property type="molecule type" value="Genomic_DNA"/>
</dbReference>
<evidence type="ECO:0000313" key="2">
    <source>
        <dbReference type="EMBL" id="KRL60972.1"/>
    </source>
</evidence>
<dbReference type="Gene3D" id="1.10.10.60">
    <property type="entry name" value="Homeodomain-like"/>
    <property type="match status" value="1"/>
</dbReference>
<proteinExistence type="predicted"/>
<evidence type="ECO:0000313" key="3">
    <source>
        <dbReference type="Proteomes" id="UP000051264"/>
    </source>
</evidence>
<dbReference type="AlphaFoldDB" id="A0A0R1RV11"/>
<accession>A0A0R1RV11</accession>
<gene>
    <name evidence="2" type="ORF">FC69_GL001068</name>
</gene>
<dbReference type="Pfam" id="PF08765">
    <property type="entry name" value="Mor"/>
    <property type="match status" value="1"/>
</dbReference>
<comment type="caution">
    <text evidence="2">The sequence shown here is derived from an EMBL/GenBank/DDBJ whole genome shotgun (WGS) entry which is preliminary data.</text>
</comment>